<evidence type="ECO:0000313" key="1">
    <source>
        <dbReference type="EMBL" id="KAF6330217.1"/>
    </source>
</evidence>
<proteinExistence type="predicted"/>
<dbReference type="AlphaFoldDB" id="A0A7J7VYC1"/>
<accession>A0A7J7VYC1</accession>
<dbReference type="Proteomes" id="UP000527355">
    <property type="component" value="Unassembled WGS sequence"/>
</dbReference>
<gene>
    <name evidence="1" type="ORF">mMyoMyo1_012223</name>
</gene>
<comment type="caution">
    <text evidence="1">The sequence shown here is derived from an EMBL/GenBank/DDBJ whole genome shotgun (WGS) entry which is preliminary data.</text>
</comment>
<evidence type="ECO:0000313" key="2">
    <source>
        <dbReference type="Proteomes" id="UP000527355"/>
    </source>
</evidence>
<reference evidence="1 2" key="1">
    <citation type="journal article" date="2020" name="Nature">
        <title>Six reference-quality genomes reveal evolution of bat adaptations.</title>
        <authorList>
            <person name="Jebb D."/>
            <person name="Huang Z."/>
            <person name="Pippel M."/>
            <person name="Hughes G.M."/>
            <person name="Lavrichenko K."/>
            <person name="Devanna P."/>
            <person name="Winkler S."/>
            <person name="Jermiin L.S."/>
            <person name="Skirmuntt E.C."/>
            <person name="Katzourakis A."/>
            <person name="Burkitt-Gray L."/>
            <person name="Ray D.A."/>
            <person name="Sullivan K.A.M."/>
            <person name="Roscito J.G."/>
            <person name="Kirilenko B.M."/>
            <person name="Davalos L.M."/>
            <person name="Corthals A.P."/>
            <person name="Power M.L."/>
            <person name="Jones G."/>
            <person name="Ransome R.D."/>
            <person name="Dechmann D.K.N."/>
            <person name="Locatelli A.G."/>
            <person name="Puechmaille S.J."/>
            <person name="Fedrigo O."/>
            <person name="Jarvis E.D."/>
            <person name="Hiller M."/>
            <person name="Vernes S.C."/>
            <person name="Myers E.W."/>
            <person name="Teeling E.C."/>
        </authorList>
    </citation>
    <scope>NUCLEOTIDE SEQUENCE [LARGE SCALE GENOMIC DNA]</scope>
    <source>
        <strain evidence="1">MMyoMyo1</strain>
        <tissue evidence="1">Flight muscle</tissue>
    </source>
</reference>
<name>A0A7J7VYC1_MYOMY</name>
<dbReference type="EMBL" id="JABWUV010000009">
    <property type="protein sequence ID" value="KAF6330217.1"/>
    <property type="molecule type" value="Genomic_DNA"/>
</dbReference>
<sequence>MKVELSHFAPNYFAVNLPDGSCPAVLIQHLTLSLFIDTSNSEVRPAQLTASQLGHLYDVTEAPCHVPMRAICPLATAATQSPATKLPFFSDLSRDRWQSIKYIISNVSFYLTAISLRERCFVQQKILHPRSPQRAAYSAPLLESGMMETNASFFIRGMPLGPVQKRWLWAVTQSKLPGGES</sequence>
<keyword evidence="2" id="KW-1185">Reference proteome</keyword>
<organism evidence="1 2">
    <name type="scientific">Myotis myotis</name>
    <name type="common">Greater mouse-eared bat</name>
    <name type="synonym">Vespertilio myotis</name>
    <dbReference type="NCBI Taxonomy" id="51298"/>
    <lineage>
        <taxon>Eukaryota</taxon>
        <taxon>Metazoa</taxon>
        <taxon>Chordata</taxon>
        <taxon>Craniata</taxon>
        <taxon>Vertebrata</taxon>
        <taxon>Euteleostomi</taxon>
        <taxon>Mammalia</taxon>
        <taxon>Eutheria</taxon>
        <taxon>Laurasiatheria</taxon>
        <taxon>Chiroptera</taxon>
        <taxon>Yangochiroptera</taxon>
        <taxon>Vespertilionidae</taxon>
        <taxon>Myotis</taxon>
    </lineage>
</organism>
<protein>
    <submittedName>
        <fullName evidence="1">Uncharacterized protein</fullName>
    </submittedName>
</protein>